<dbReference type="EMBL" id="VCGU01000009">
    <property type="protein sequence ID" value="TRY70163.1"/>
    <property type="molecule type" value="Genomic_DNA"/>
</dbReference>
<dbReference type="OrthoDB" id="74460at2759"/>
<dbReference type="Proteomes" id="UP000318571">
    <property type="component" value="Chromosome 9"/>
</dbReference>
<dbReference type="AlphaFoldDB" id="A0A553NXK0"/>
<evidence type="ECO:0000313" key="2">
    <source>
        <dbReference type="Proteomes" id="UP000318571"/>
    </source>
</evidence>
<dbReference type="PANTHER" id="PTHR21054:SF2">
    <property type="entry name" value="MIP04191P"/>
    <property type="match status" value="1"/>
</dbReference>
<dbReference type="OMA" id="YQGFDAP"/>
<dbReference type="PANTHER" id="PTHR21054">
    <property type="entry name" value="ZINC METALLOPROTEINASE-RELATED"/>
    <property type="match status" value="1"/>
</dbReference>
<accession>A0A553NXK0</accession>
<organism evidence="1 2">
    <name type="scientific">Tigriopus californicus</name>
    <name type="common">Marine copepod</name>
    <dbReference type="NCBI Taxonomy" id="6832"/>
    <lineage>
        <taxon>Eukaryota</taxon>
        <taxon>Metazoa</taxon>
        <taxon>Ecdysozoa</taxon>
        <taxon>Arthropoda</taxon>
        <taxon>Crustacea</taxon>
        <taxon>Multicrustacea</taxon>
        <taxon>Hexanauplia</taxon>
        <taxon>Copepoda</taxon>
        <taxon>Harpacticoida</taxon>
        <taxon>Harpacticidae</taxon>
        <taxon>Tigriopus</taxon>
    </lineage>
</organism>
<gene>
    <name evidence="1" type="ORF">TCAL_01220</name>
</gene>
<protein>
    <submittedName>
        <fullName evidence="1">Uncharacterized protein</fullName>
    </submittedName>
</protein>
<comment type="caution">
    <text evidence="1">The sequence shown here is derived from an EMBL/GenBank/DDBJ whole genome shotgun (WGS) entry which is preliminary data.</text>
</comment>
<proteinExistence type="predicted"/>
<dbReference type="Pfam" id="PF12044">
    <property type="entry name" value="Metallopep"/>
    <property type="match status" value="1"/>
</dbReference>
<sequence length="483" mass="54108">MKIEILNVSDGEVFNYGVVLIYGAVDTPALDVSRTIYISQTDDLQVQAMDLRGNKFKHLVRLRPGENHFVFQYLNKMAQLTLIREIVQSDIQHVFKLFYIVCSDDQDGRFQSPEDQPHDLATAISRMKLGAELMQCFLGDSLACQGFLHKAIHFNQDDGDLLFRPKVEVLHSGLTIEQARAMSGQELWEFHGKELLKRGHLGEEMKCIAIMSATSYQNPGQIKPKSHQDTLDMTQGHAALGGGGLALFGSGCLYTWPDKIDQVQARFQDQTPVNWKKFMDDSGYRGTIGGCFATSLGAIIHEVGHCLDLEHTTDGIMARGFDDLDFYFTVIDRTTSTPIAQPCLSLTQTLSNSHGPLSGPEKISGKDLIDQYHLKLHLSKIKKLFGGAFWSGSGVLILNHHKWLNDYGKSQSSIFLSKENQIQSPKWPIQLVDVRDHNFFSTSYLEVDAHTLNLADLDRTYGSARQFLVINSIGDVLKIEKPT</sequence>
<dbReference type="InterPro" id="IPR053002">
    <property type="entry name" value="Metalloproteinase_M10B"/>
</dbReference>
<dbReference type="InterPro" id="IPR021917">
    <property type="entry name" value="Unchr_Zn-peptidase-like"/>
</dbReference>
<keyword evidence="2" id="KW-1185">Reference proteome</keyword>
<name>A0A553NXK0_TIGCA</name>
<evidence type="ECO:0000313" key="1">
    <source>
        <dbReference type="EMBL" id="TRY70163.1"/>
    </source>
</evidence>
<reference evidence="1 2" key="1">
    <citation type="journal article" date="2018" name="Nat. Ecol. Evol.">
        <title>Genomic signatures of mitonuclear coevolution across populations of Tigriopus californicus.</title>
        <authorList>
            <person name="Barreto F.S."/>
            <person name="Watson E.T."/>
            <person name="Lima T.G."/>
            <person name="Willett C.S."/>
            <person name="Edmands S."/>
            <person name="Li W."/>
            <person name="Burton R.S."/>
        </authorList>
    </citation>
    <scope>NUCLEOTIDE SEQUENCE [LARGE SCALE GENOMIC DNA]</scope>
    <source>
        <strain evidence="1 2">San Diego</strain>
    </source>
</reference>